<organism evidence="9 10">
    <name type="scientific">Ganoderma sinense ZZ0214-1</name>
    <dbReference type="NCBI Taxonomy" id="1077348"/>
    <lineage>
        <taxon>Eukaryota</taxon>
        <taxon>Fungi</taxon>
        <taxon>Dikarya</taxon>
        <taxon>Basidiomycota</taxon>
        <taxon>Agaricomycotina</taxon>
        <taxon>Agaricomycetes</taxon>
        <taxon>Polyporales</taxon>
        <taxon>Polyporaceae</taxon>
        <taxon>Ganoderma</taxon>
    </lineage>
</organism>
<feature type="compositionally biased region" description="Polar residues" evidence="7">
    <location>
        <begin position="1000"/>
        <end position="1020"/>
    </location>
</feature>
<keyword evidence="6" id="KW-0539">Nucleus</keyword>
<evidence type="ECO:0000259" key="8">
    <source>
        <dbReference type="PROSITE" id="PS00463"/>
    </source>
</evidence>
<evidence type="ECO:0000256" key="1">
    <source>
        <dbReference type="ARBA" id="ARBA00004123"/>
    </source>
</evidence>
<dbReference type="GO" id="GO:0000976">
    <property type="term" value="F:transcription cis-regulatory region binding"/>
    <property type="evidence" value="ECO:0007669"/>
    <property type="project" value="TreeGrafter"/>
</dbReference>
<dbReference type="PANTHER" id="PTHR31845:SF19">
    <property type="entry name" value="TRANSCRIPTION FACTOR DOMAIN-CONTAINING PROTEIN"/>
    <property type="match status" value="1"/>
</dbReference>
<feature type="compositionally biased region" description="Polar residues" evidence="7">
    <location>
        <begin position="223"/>
        <end position="235"/>
    </location>
</feature>
<feature type="compositionally biased region" description="Low complexity" evidence="7">
    <location>
        <begin position="172"/>
        <end position="209"/>
    </location>
</feature>
<feature type="compositionally biased region" description="Polar residues" evidence="7">
    <location>
        <begin position="254"/>
        <end position="263"/>
    </location>
</feature>
<dbReference type="GO" id="GO:0008270">
    <property type="term" value="F:zinc ion binding"/>
    <property type="evidence" value="ECO:0007669"/>
    <property type="project" value="InterPro"/>
</dbReference>
<dbReference type="CDD" id="cd12148">
    <property type="entry name" value="fungal_TF_MHR"/>
    <property type="match status" value="1"/>
</dbReference>
<dbReference type="STRING" id="1077348.A0A2G8SL77"/>
<proteinExistence type="predicted"/>
<dbReference type="Proteomes" id="UP000230002">
    <property type="component" value="Unassembled WGS sequence"/>
</dbReference>
<feature type="compositionally biased region" description="Basic residues" evidence="7">
    <location>
        <begin position="278"/>
        <end position="290"/>
    </location>
</feature>
<feature type="compositionally biased region" description="Low complexity" evidence="7">
    <location>
        <begin position="238"/>
        <end position="253"/>
    </location>
</feature>
<dbReference type="CDD" id="cd00067">
    <property type="entry name" value="GAL4"/>
    <property type="match status" value="1"/>
</dbReference>
<keyword evidence="4" id="KW-0238">DNA-binding</keyword>
<evidence type="ECO:0000313" key="9">
    <source>
        <dbReference type="EMBL" id="PIL34526.1"/>
    </source>
</evidence>
<dbReference type="Pfam" id="PF04082">
    <property type="entry name" value="Fungal_trans"/>
    <property type="match status" value="1"/>
</dbReference>
<dbReference type="PANTHER" id="PTHR31845">
    <property type="entry name" value="FINGER DOMAIN PROTEIN, PUTATIVE-RELATED"/>
    <property type="match status" value="1"/>
</dbReference>
<feature type="compositionally biased region" description="Low complexity" evidence="7">
    <location>
        <begin position="264"/>
        <end position="274"/>
    </location>
</feature>
<dbReference type="Gene3D" id="4.10.240.10">
    <property type="entry name" value="Zn(2)-C6 fungal-type DNA-binding domain"/>
    <property type="match status" value="1"/>
</dbReference>
<dbReference type="GO" id="GO:0006351">
    <property type="term" value="P:DNA-templated transcription"/>
    <property type="evidence" value="ECO:0007669"/>
    <property type="project" value="InterPro"/>
</dbReference>
<dbReference type="SMART" id="SM00906">
    <property type="entry name" value="Fungal_trans"/>
    <property type="match status" value="1"/>
</dbReference>
<reference evidence="9 10" key="1">
    <citation type="journal article" date="2015" name="Sci. Rep.">
        <title>Chromosome-level genome map provides insights into diverse defense mechanisms in the medicinal fungus Ganoderma sinense.</title>
        <authorList>
            <person name="Zhu Y."/>
            <person name="Xu J."/>
            <person name="Sun C."/>
            <person name="Zhou S."/>
            <person name="Xu H."/>
            <person name="Nelson D.R."/>
            <person name="Qian J."/>
            <person name="Song J."/>
            <person name="Luo H."/>
            <person name="Xiang L."/>
            <person name="Li Y."/>
            <person name="Xu Z."/>
            <person name="Ji A."/>
            <person name="Wang L."/>
            <person name="Lu S."/>
            <person name="Hayward A."/>
            <person name="Sun W."/>
            <person name="Li X."/>
            <person name="Schwartz D.C."/>
            <person name="Wang Y."/>
            <person name="Chen S."/>
        </authorList>
    </citation>
    <scope>NUCLEOTIDE SEQUENCE [LARGE SCALE GENOMIC DNA]</scope>
    <source>
        <strain evidence="9 10">ZZ0214-1</strain>
    </source>
</reference>
<dbReference type="InterPro" id="IPR001138">
    <property type="entry name" value="Zn2Cys6_DnaBD"/>
</dbReference>
<feature type="compositionally biased region" description="Acidic residues" evidence="7">
    <location>
        <begin position="463"/>
        <end position="472"/>
    </location>
</feature>
<evidence type="ECO:0000256" key="2">
    <source>
        <dbReference type="ARBA" id="ARBA00022723"/>
    </source>
</evidence>
<keyword evidence="5" id="KW-0804">Transcription</keyword>
<evidence type="ECO:0000256" key="5">
    <source>
        <dbReference type="ARBA" id="ARBA00023163"/>
    </source>
</evidence>
<feature type="compositionally biased region" description="Polar residues" evidence="7">
    <location>
        <begin position="34"/>
        <end position="45"/>
    </location>
</feature>
<dbReference type="OrthoDB" id="39175at2759"/>
<dbReference type="PROSITE" id="PS00463">
    <property type="entry name" value="ZN2_CY6_FUNGAL_1"/>
    <property type="match status" value="1"/>
</dbReference>
<evidence type="ECO:0000256" key="6">
    <source>
        <dbReference type="ARBA" id="ARBA00023242"/>
    </source>
</evidence>
<comment type="caution">
    <text evidence="9">The sequence shown here is derived from an EMBL/GenBank/DDBJ whole genome shotgun (WGS) entry which is preliminary data.</text>
</comment>
<dbReference type="InterPro" id="IPR036864">
    <property type="entry name" value="Zn2-C6_fun-type_DNA-bd_sf"/>
</dbReference>
<protein>
    <submittedName>
        <fullName evidence="9">Transcription factor</fullName>
    </submittedName>
</protein>
<keyword evidence="10" id="KW-1185">Reference proteome</keyword>
<dbReference type="SUPFAM" id="SSF57701">
    <property type="entry name" value="Zn2/Cys6 DNA-binding domain"/>
    <property type="match status" value="1"/>
</dbReference>
<feature type="region of interest" description="Disordered" evidence="7">
    <location>
        <begin position="447"/>
        <end position="508"/>
    </location>
</feature>
<evidence type="ECO:0000256" key="4">
    <source>
        <dbReference type="ARBA" id="ARBA00023125"/>
    </source>
</evidence>
<dbReference type="SMART" id="SM00066">
    <property type="entry name" value="GAL4"/>
    <property type="match status" value="1"/>
</dbReference>
<gene>
    <name evidence="9" type="ORF">GSI_03304</name>
</gene>
<keyword evidence="3" id="KW-0805">Transcription regulation</keyword>
<feature type="region of interest" description="Disordered" evidence="7">
    <location>
        <begin position="115"/>
        <end position="334"/>
    </location>
</feature>
<dbReference type="AlphaFoldDB" id="A0A2G8SL77"/>
<keyword evidence="2" id="KW-0479">Metal-binding</keyword>
<evidence type="ECO:0000256" key="7">
    <source>
        <dbReference type="SAM" id="MobiDB-lite"/>
    </source>
</evidence>
<name>A0A2G8SL77_9APHY</name>
<evidence type="ECO:0000256" key="3">
    <source>
        <dbReference type="ARBA" id="ARBA00023015"/>
    </source>
</evidence>
<feature type="domain" description="Zn(2)-C6 fungal-type" evidence="8">
    <location>
        <begin position="338"/>
        <end position="368"/>
    </location>
</feature>
<feature type="compositionally biased region" description="Polar residues" evidence="7">
    <location>
        <begin position="309"/>
        <end position="331"/>
    </location>
</feature>
<dbReference type="GO" id="GO:0005634">
    <property type="term" value="C:nucleus"/>
    <property type="evidence" value="ECO:0007669"/>
    <property type="project" value="UniProtKB-SubCell"/>
</dbReference>
<dbReference type="InterPro" id="IPR007219">
    <property type="entry name" value="XnlR_reg_dom"/>
</dbReference>
<dbReference type="EMBL" id="AYKW01000005">
    <property type="protein sequence ID" value="PIL34526.1"/>
    <property type="molecule type" value="Genomic_DNA"/>
</dbReference>
<dbReference type="GO" id="GO:0000981">
    <property type="term" value="F:DNA-binding transcription factor activity, RNA polymerase II-specific"/>
    <property type="evidence" value="ECO:0007669"/>
    <property type="project" value="InterPro"/>
</dbReference>
<evidence type="ECO:0000313" key="10">
    <source>
        <dbReference type="Proteomes" id="UP000230002"/>
    </source>
</evidence>
<feature type="region of interest" description="Disordered" evidence="7">
    <location>
        <begin position="981"/>
        <end position="1035"/>
    </location>
</feature>
<feature type="region of interest" description="Disordered" evidence="7">
    <location>
        <begin position="1"/>
        <end position="61"/>
    </location>
</feature>
<dbReference type="InterPro" id="IPR051089">
    <property type="entry name" value="prtT"/>
</dbReference>
<feature type="compositionally biased region" description="Acidic residues" evidence="7">
    <location>
        <begin position="296"/>
        <end position="306"/>
    </location>
</feature>
<accession>A0A2G8SL77</accession>
<sequence>MSSSQRASRSPGHAASQRDSGGPSGYEPPELVNLPTSVSPTQLSPSMIGPPPSFYDPNQAVPQEGLDYHQWMMANGYGPGPGQAQAAGNVPFHQPELHHVPVPPAPNQYTFVRQEQYGPEPGPSYDSHLVHQAQTADRLQRPLPGPRMPRGGGGVNYPAAPPLRMPAGSAGGYQQSPSQQQSFPLQSPVSTEGYYQPQAPQQQQQPQQQSHSSYNFVGYQPDQYATQTPTYTPGSDFTGLPSTGSTPSHGPTSAHSQTQQQQPHASSSRHASGSGARGRGRGRGGKTTKRPRVDDSQDGGDSDSGSDSEPLQNTTGFSTVSVPPPQGQGSLPTRLPGACKHCKKLKMRCEFPPDENTCKRCKSGGHQCIVEGRKPRNAPNKREYLLAQIRQKNAIIESLLKQIHNPYLATPMSIASYRMATSPTDQNNQNVLAWLDRLQASVQSAGAPGGLNAFKMDVRADGPSDDSEEDGADGAGGEPTERGSVGQPEDDEPLKDAEDRPTALPNEAVPIGLLANLALDNKSKRRKKASAKPKDNESSDDDVGVACETFFDPGPAFNLGLRATMIESVSPPEILVHGLVTPDDVEKLFKIFFEKVNPHCDVLDPVLHTPASTFARCPFLFTVVCAISSRYYTEKSEIYPIAMHFAKHAAASALLNGWKSVELSQAYILMSLYGVPARRWEEDRNWLYTGLAIRIATDLNLHVVSNVKPKTEKQEREMVNQTRVWLLCFNLDRSTASQFGKPSTIKEDCTIRHSNDWYKSSRMNSPLNIGTSAYAQLLRVVSRFHETIYSDPESPTGLNQHLDFRSVILEHDEQLTAFFNEWMDRFQRDSDMTDPVLKFRAELLPFLTAYSRLVMYSFGFQQAFKRGFQPEDHMFLEKCYELATTVITILVDSLIPTGYMRTSPDGYFVFASFASAFLLKLLRPEFSGFVPRERQQAIFDLISRLIDKLGSPDVAIDERHTPALHSRFLHGLLRKYRRDLAVSSRPSDPQGPPSQPQPQASNRGGASGSANTNMNTNTGAFQPAQASSSQYGGLGGAGAGGASYDSIAGSSPAAFSDSSFALGGISPSSSSPVFETEPSYMAVNGNGHVNGHDAGMFQFGAQSDENWGALLALQNPNYWKDMMMPGFTWPESPPSMQDHTMTNGFDNTFGYQMAAPLSG</sequence>
<comment type="subcellular location">
    <subcellularLocation>
        <location evidence="1">Nucleus</location>
    </subcellularLocation>
</comment>